<organism evidence="13 14">
    <name type="scientific">Polarella glacialis</name>
    <name type="common">Dinoflagellate</name>
    <dbReference type="NCBI Taxonomy" id="89957"/>
    <lineage>
        <taxon>Eukaryota</taxon>
        <taxon>Sar</taxon>
        <taxon>Alveolata</taxon>
        <taxon>Dinophyceae</taxon>
        <taxon>Suessiales</taxon>
        <taxon>Suessiaceae</taxon>
        <taxon>Polarella</taxon>
    </lineage>
</organism>
<dbReference type="InterPro" id="IPR036640">
    <property type="entry name" value="ABC1_TM_sf"/>
</dbReference>
<dbReference type="GO" id="GO:0006402">
    <property type="term" value="P:mRNA catabolic process"/>
    <property type="evidence" value="ECO:0007669"/>
    <property type="project" value="InterPro"/>
</dbReference>
<protein>
    <submittedName>
        <fullName evidence="13">Uncharacterized protein</fullName>
    </submittedName>
</protein>
<dbReference type="PROSITE" id="PS50929">
    <property type="entry name" value="ABC_TM1F"/>
    <property type="match status" value="1"/>
</dbReference>
<dbReference type="GO" id="GO:0030014">
    <property type="term" value="C:CCR4-NOT complex"/>
    <property type="evidence" value="ECO:0007669"/>
    <property type="project" value="InterPro"/>
</dbReference>
<dbReference type="PROSITE" id="PS00211">
    <property type="entry name" value="ABC_TRANSPORTER_1"/>
    <property type="match status" value="1"/>
</dbReference>
<keyword evidence="6" id="KW-0067">ATP-binding</keyword>
<feature type="region of interest" description="Disordered" evidence="9">
    <location>
        <begin position="9"/>
        <end position="35"/>
    </location>
</feature>
<dbReference type="Pfam" id="PF00005">
    <property type="entry name" value="ABC_tran"/>
    <property type="match status" value="1"/>
</dbReference>
<dbReference type="InterPro" id="IPR016024">
    <property type="entry name" value="ARM-type_fold"/>
</dbReference>
<name>A0A813DQJ2_POLGL</name>
<dbReference type="InterPro" id="IPR017871">
    <property type="entry name" value="ABC_transporter-like_CS"/>
</dbReference>
<evidence type="ECO:0000256" key="2">
    <source>
        <dbReference type="ARBA" id="ARBA00006385"/>
    </source>
</evidence>
<comment type="similarity">
    <text evidence="2">Belongs to the CNOT9 family.</text>
</comment>
<evidence type="ECO:0000256" key="7">
    <source>
        <dbReference type="ARBA" id="ARBA00022989"/>
    </source>
</evidence>
<accession>A0A813DQJ2</accession>
<dbReference type="EMBL" id="CAJNNV010004985">
    <property type="protein sequence ID" value="CAE8591496.1"/>
    <property type="molecule type" value="Genomic_DNA"/>
</dbReference>
<gene>
    <name evidence="13" type="ORF">PGLA1383_LOCUS10166</name>
</gene>
<dbReference type="InterPro" id="IPR003439">
    <property type="entry name" value="ABC_transporter-like_ATP-bd"/>
</dbReference>
<keyword evidence="8 10" id="KW-0472">Membrane</keyword>
<evidence type="ECO:0000313" key="13">
    <source>
        <dbReference type="EMBL" id="CAE8591496.1"/>
    </source>
</evidence>
<dbReference type="Gene3D" id="3.40.50.300">
    <property type="entry name" value="P-loop containing nucleotide triphosphate hydrolases"/>
    <property type="match status" value="1"/>
</dbReference>
<dbReference type="SUPFAM" id="SSF52540">
    <property type="entry name" value="P-loop containing nucleoside triphosphate hydrolases"/>
    <property type="match status" value="1"/>
</dbReference>
<dbReference type="Proteomes" id="UP000654075">
    <property type="component" value="Unassembled WGS sequence"/>
</dbReference>
<dbReference type="GO" id="GO:0005524">
    <property type="term" value="F:ATP binding"/>
    <property type="evidence" value="ECO:0007669"/>
    <property type="project" value="UniProtKB-KW"/>
</dbReference>
<evidence type="ECO:0000256" key="4">
    <source>
        <dbReference type="ARBA" id="ARBA00022692"/>
    </source>
</evidence>
<dbReference type="CDD" id="cd18572">
    <property type="entry name" value="ABC_6TM_TAP"/>
    <property type="match status" value="1"/>
</dbReference>
<feature type="domain" description="ABC transporter" evidence="11">
    <location>
        <begin position="386"/>
        <end position="631"/>
    </location>
</feature>
<evidence type="ECO:0000259" key="12">
    <source>
        <dbReference type="PROSITE" id="PS50929"/>
    </source>
</evidence>
<evidence type="ECO:0000256" key="5">
    <source>
        <dbReference type="ARBA" id="ARBA00022741"/>
    </source>
</evidence>
<dbReference type="PANTHER" id="PTHR43394:SF19">
    <property type="entry name" value="ABC TRANSPORTER B FAMILY"/>
    <property type="match status" value="1"/>
</dbReference>
<keyword evidence="3" id="KW-0813">Transport</keyword>
<evidence type="ECO:0000256" key="9">
    <source>
        <dbReference type="SAM" id="MobiDB-lite"/>
    </source>
</evidence>
<dbReference type="InterPro" id="IPR011989">
    <property type="entry name" value="ARM-like"/>
</dbReference>
<dbReference type="InterPro" id="IPR007216">
    <property type="entry name" value="CNOT9"/>
</dbReference>
<dbReference type="AlphaFoldDB" id="A0A813DQJ2"/>
<feature type="domain" description="ABC transmembrane type-1" evidence="12">
    <location>
        <begin position="58"/>
        <end position="345"/>
    </location>
</feature>
<keyword evidence="4 10" id="KW-0812">Transmembrane</keyword>
<evidence type="ECO:0000256" key="1">
    <source>
        <dbReference type="ARBA" id="ARBA00004141"/>
    </source>
</evidence>
<comment type="caution">
    <text evidence="13">The sequence shown here is derived from an EMBL/GenBank/DDBJ whole genome shotgun (WGS) entry which is preliminary data.</text>
</comment>
<feature type="transmembrane region" description="Helical" evidence="10">
    <location>
        <begin position="106"/>
        <end position="127"/>
    </location>
</feature>
<keyword evidence="14" id="KW-1185">Reference proteome</keyword>
<evidence type="ECO:0000313" key="14">
    <source>
        <dbReference type="Proteomes" id="UP000654075"/>
    </source>
</evidence>
<proteinExistence type="inferred from homology"/>
<dbReference type="GO" id="GO:0016020">
    <property type="term" value="C:membrane"/>
    <property type="evidence" value="ECO:0007669"/>
    <property type="project" value="UniProtKB-SubCell"/>
</dbReference>
<evidence type="ECO:0000259" key="11">
    <source>
        <dbReference type="PROSITE" id="PS50893"/>
    </source>
</evidence>
<dbReference type="SUPFAM" id="SSF81606">
    <property type="entry name" value="PP2C-like"/>
    <property type="match status" value="1"/>
</dbReference>
<dbReference type="Pfam" id="PF00664">
    <property type="entry name" value="ABC_membrane"/>
    <property type="match status" value="1"/>
</dbReference>
<dbReference type="GO" id="GO:0016887">
    <property type="term" value="F:ATP hydrolysis activity"/>
    <property type="evidence" value="ECO:0007669"/>
    <property type="project" value="InterPro"/>
</dbReference>
<dbReference type="PROSITE" id="PS50893">
    <property type="entry name" value="ABC_TRANSPORTER_2"/>
    <property type="match status" value="1"/>
</dbReference>
<sequence length="785" mass="86501">MDVELLGAAGLPVGGSPSAATEASNGRASPTAEEEEHKKAQSVQQLFSLVIADWPLLIQASLLLVVAAISEVLIPHYIGLTVKEIINAEASKTLQSRPFKGPVKNLLIAAACCAIFSALRGATFIWIGSRASVRLRRKLFYALLRQEIGFFDTTKTGELTSRMTQDCQKVSDQVTLNVNVFLRTVVSTVTTLVFMCSLSLPLTMVAFVSIPAVVAISKRYGKVMRTLSEATQKVLADANAVAEESLSTMSTVRSFASEDLEELRYSERLLEFGSLMQRQARFYVPYMSCTMMLPQAVTALVLFYGGKLAMDGDCKAESLVSFVFYLQTLNSNFSTLGDFYTNMVQALGAATRVFALCGREPKLPLEPSAAQATEAAPVRQSLKGTLRLEGVRFNYPARPDVEVLKGLSLEVLAGQVVALVGPSGNGKSTVIGLVKRLYKAHEGRVTLDGIDIWSFPNQEFHRLISIVGQEPVLYARTIRENIVYGMENPGRKSPVDGTLVEDSFIHEVARKANAHGFISEMPEGYDTEVGERGVQLSGGQKQRIAIARDSFIILACDGLWDVMEDQQASVMKRRQDVIMSWLQSDLRPTAGISIKGKKRRSLEFTASGGRQHHAADPAKDRPFEYLRLTSLGVIGALVKVDDAEVINFLLQTEIIPLCLRIMETGSELSKTVATFIVQKLLLDDMGLTYICQTAERFYAVSSVLAKMVTTLQQTPSIRLLKHVIRCYLRLSDNPRAREALRQCLPECLQADPTLQCLPEPIANCLREDSVTKRWLSQLLQNLNLR</sequence>
<dbReference type="SUPFAM" id="SSF90123">
    <property type="entry name" value="ABC transporter transmembrane region"/>
    <property type="match status" value="1"/>
</dbReference>
<evidence type="ECO:0000256" key="6">
    <source>
        <dbReference type="ARBA" id="ARBA00022840"/>
    </source>
</evidence>
<evidence type="ECO:0000256" key="3">
    <source>
        <dbReference type="ARBA" id="ARBA00022448"/>
    </source>
</evidence>
<dbReference type="SUPFAM" id="SSF48371">
    <property type="entry name" value="ARM repeat"/>
    <property type="match status" value="1"/>
</dbReference>
<dbReference type="InterPro" id="IPR027417">
    <property type="entry name" value="P-loop_NTPase"/>
</dbReference>
<dbReference type="GO" id="GO:0015421">
    <property type="term" value="F:ABC-type oligopeptide transporter activity"/>
    <property type="evidence" value="ECO:0007669"/>
    <property type="project" value="TreeGrafter"/>
</dbReference>
<evidence type="ECO:0000256" key="10">
    <source>
        <dbReference type="SAM" id="Phobius"/>
    </source>
</evidence>
<comment type="subcellular location">
    <subcellularLocation>
        <location evidence="1">Membrane</location>
        <topology evidence="1">Multi-pass membrane protein</topology>
    </subcellularLocation>
</comment>
<dbReference type="Gene3D" id="1.25.10.10">
    <property type="entry name" value="Leucine-rich Repeat Variant"/>
    <property type="match status" value="1"/>
</dbReference>
<reference evidence="13" key="1">
    <citation type="submission" date="2021-02" db="EMBL/GenBank/DDBJ databases">
        <authorList>
            <person name="Dougan E. K."/>
            <person name="Rhodes N."/>
            <person name="Thang M."/>
            <person name="Chan C."/>
        </authorList>
    </citation>
    <scope>NUCLEOTIDE SEQUENCE</scope>
</reference>
<dbReference type="Pfam" id="PF04078">
    <property type="entry name" value="Rcd1"/>
    <property type="match status" value="1"/>
</dbReference>
<dbReference type="InterPro" id="IPR039421">
    <property type="entry name" value="Type_1_exporter"/>
</dbReference>
<dbReference type="InterPro" id="IPR011527">
    <property type="entry name" value="ABC1_TM_dom"/>
</dbReference>
<dbReference type="FunFam" id="1.20.1560.10:FF:000215">
    <property type="entry name" value="ABC transporter B family member 4"/>
    <property type="match status" value="1"/>
</dbReference>
<keyword evidence="7 10" id="KW-1133">Transmembrane helix</keyword>
<feature type="compositionally biased region" description="Polar residues" evidence="9">
    <location>
        <begin position="18"/>
        <end position="28"/>
    </location>
</feature>
<feature type="transmembrane region" description="Helical" evidence="10">
    <location>
        <begin position="56"/>
        <end position="74"/>
    </location>
</feature>
<feature type="transmembrane region" description="Helical" evidence="10">
    <location>
        <begin position="192"/>
        <end position="216"/>
    </location>
</feature>
<evidence type="ECO:0000256" key="8">
    <source>
        <dbReference type="ARBA" id="ARBA00023136"/>
    </source>
</evidence>
<dbReference type="PANTHER" id="PTHR43394">
    <property type="entry name" value="ATP-DEPENDENT PERMEASE MDL1, MITOCHONDRIAL"/>
    <property type="match status" value="1"/>
</dbReference>
<dbReference type="InterPro" id="IPR036457">
    <property type="entry name" value="PPM-type-like_dom_sf"/>
</dbReference>
<dbReference type="OrthoDB" id="6500128at2759"/>
<dbReference type="Gene3D" id="1.20.1560.10">
    <property type="entry name" value="ABC transporter type 1, transmembrane domain"/>
    <property type="match status" value="1"/>
</dbReference>
<keyword evidence="5" id="KW-0547">Nucleotide-binding</keyword>